<comment type="caution">
    <text evidence="2">The sequence shown here is derived from an EMBL/GenBank/DDBJ whole genome shotgun (WGS) entry which is preliminary data.</text>
</comment>
<keyword evidence="3" id="KW-1185">Reference proteome</keyword>
<feature type="compositionally biased region" description="Pro residues" evidence="1">
    <location>
        <begin position="66"/>
        <end position="75"/>
    </location>
</feature>
<dbReference type="EMBL" id="PQXN01000110">
    <property type="protein sequence ID" value="TGO54248.1"/>
    <property type="molecule type" value="Genomic_DNA"/>
</dbReference>
<evidence type="ECO:0000256" key="1">
    <source>
        <dbReference type="SAM" id="MobiDB-lite"/>
    </source>
</evidence>
<sequence>MSQNSRGLPAANLIFDLVAAHNPSISNGNFMLLASTNANNSSAALESSHANVLLKKPGPRTNSSPRPRPQIPHSV</sequence>
<name>A0A4Z1HYF3_9HELO</name>
<dbReference type="Proteomes" id="UP000297527">
    <property type="component" value="Unassembled WGS sequence"/>
</dbReference>
<organism evidence="2 3">
    <name type="scientific">Botryotinia convoluta</name>
    <dbReference type="NCBI Taxonomy" id="54673"/>
    <lineage>
        <taxon>Eukaryota</taxon>
        <taxon>Fungi</taxon>
        <taxon>Dikarya</taxon>
        <taxon>Ascomycota</taxon>
        <taxon>Pezizomycotina</taxon>
        <taxon>Leotiomycetes</taxon>
        <taxon>Helotiales</taxon>
        <taxon>Sclerotiniaceae</taxon>
        <taxon>Botryotinia</taxon>
    </lineage>
</organism>
<gene>
    <name evidence="2" type="ORF">BCON_0110g00280</name>
</gene>
<evidence type="ECO:0000313" key="3">
    <source>
        <dbReference type="Proteomes" id="UP000297527"/>
    </source>
</evidence>
<proteinExistence type="predicted"/>
<feature type="region of interest" description="Disordered" evidence="1">
    <location>
        <begin position="40"/>
        <end position="75"/>
    </location>
</feature>
<evidence type="ECO:0000313" key="2">
    <source>
        <dbReference type="EMBL" id="TGO54248.1"/>
    </source>
</evidence>
<feature type="compositionally biased region" description="Low complexity" evidence="1">
    <location>
        <begin position="40"/>
        <end position="51"/>
    </location>
</feature>
<dbReference type="AlphaFoldDB" id="A0A4Z1HYF3"/>
<accession>A0A4Z1HYF3</accession>
<protein>
    <submittedName>
        <fullName evidence="2">Uncharacterized protein</fullName>
    </submittedName>
</protein>
<reference evidence="2 3" key="1">
    <citation type="submission" date="2017-12" db="EMBL/GenBank/DDBJ databases">
        <title>Comparative genomics of Botrytis spp.</title>
        <authorList>
            <person name="Valero-Jimenez C.A."/>
            <person name="Tapia P."/>
            <person name="Veloso J."/>
            <person name="Silva-Moreno E."/>
            <person name="Staats M."/>
            <person name="Valdes J.H."/>
            <person name="Van Kan J.A.L."/>
        </authorList>
    </citation>
    <scope>NUCLEOTIDE SEQUENCE [LARGE SCALE GENOMIC DNA]</scope>
    <source>
        <strain evidence="2 3">MUCL11595</strain>
    </source>
</reference>